<evidence type="ECO:0000313" key="13">
    <source>
        <dbReference type="Proteomes" id="UP000269721"/>
    </source>
</evidence>
<comment type="function">
    <text evidence="9">DNA-dependent RNA polymerase catalyzes the transcription of DNA into RNA using the four ribonucleoside triphosphates as substrates.</text>
</comment>
<proteinExistence type="inferred from homology"/>
<dbReference type="PROSITE" id="PS00489">
    <property type="entry name" value="RNA_POL_PHAGE_2"/>
    <property type="match status" value="1"/>
</dbReference>
<evidence type="ECO:0000256" key="3">
    <source>
        <dbReference type="ARBA" id="ARBA00022478"/>
    </source>
</evidence>
<dbReference type="GO" id="GO:0034245">
    <property type="term" value="C:mitochondrial DNA-directed RNA polymerase complex"/>
    <property type="evidence" value="ECO:0007669"/>
    <property type="project" value="TreeGrafter"/>
</dbReference>
<dbReference type="InterPro" id="IPR046950">
    <property type="entry name" value="DNA-dir_Rpol_C_phage-type"/>
</dbReference>
<dbReference type="PROSITE" id="PS00900">
    <property type="entry name" value="RNA_POL_PHAGE_1"/>
    <property type="match status" value="1"/>
</dbReference>
<dbReference type="Proteomes" id="UP000269721">
    <property type="component" value="Unassembled WGS sequence"/>
</dbReference>
<evidence type="ECO:0000256" key="4">
    <source>
        <dbReference type="ARBA" id="ARBA00022679"/>
    </source>
</evidence>
<feature type="compositionally biased region" description="Basic and acidic residues" evidence="10">
    <location>
        <begin position="399"/>
        <end position="408"/>
    </location>
</feature>
<evidence type="ECO:0000259" key="11">
    <source>
        <dbReference type="Pfam" id="PF00940"/>
    </source>
</evidence>
<keyword evidence="4 9" id="KW-0808">Transferase</keyword>
<dbReference type="PANTHER" id="PTHR10102">
    <property type="entry name" value="DNA-DIRECTED RNA POLYMERASE, MITOCHONDRIAL"/>
    <property type="match status" value="1"/>
</dbReference>
<dbReference type="PANTHER" id="PTHR10102:SF0">
    <property type="entry name" value="DNA-DIRECTED RNA POLYMERASE, MITOCHONDRIAL"/>
    <property type="match status" value="1"/>
</dbReference>
<evidence type="ECO:0000256" key="6">
    <source>
        <dbReference type="ARBA" id="ARBA00022946"/>
    </source>
</evidence>
<feature type="non-terminal residue" evidence="12">
    <location>
        <position position="1"/>
    </location>
</feature>
<dbReference type="GO" id="GO:0006390">
    <property type="term" value="P:mitochondrial transcription"/>
    <property type="evidence" value="ECO:0007669"/>
    <property type="project" value="TreeGrafter"/>
</dbReference>
<feature type="domain" description="DNA-directed RNA polymerase C-terminal" evidence="11">
    <location>
        <begin position="70"/>
        <end position="455"/>
    </location>
</feature>
<comment type="catalytic activity">
    <reaction evidence="8 9">
        <text>RNA(n) + a ribonucleoside 5'-triphosphate = RNA(n+1) + diphosphate</text>
        <dbReference type="Rhea" id="RHEA:21248"/>
        <dbReference type="Rhea" id="RHEA-COMP:14527"/>
        <dbReference type="Rhea" id="RHEA-COMP:17342"/>
        <dbReference type="ChEBI" id="CHEBI:33019"/>
        <dbReference type="ChEBI" id="CHEBI:61557"/>
        <dbReference type="ChEBI" id="CHEBI:140395"/>
        <dbReference type="EC" id="2.7.7.6"/>
    </reaction>
</comment>
<sequence length="462" mass="50265">DISDCRLSGIRLAHLAFSSTISGFALQYAGRPIYFPHNLDFRGRAYPIPIHLNHIGNDLCRGLLMFNEKKTLGESGLRWLKIHAANLAGQDKIPLKDREAYTVKNMEEVFDSADYPLTGRRWWLKSDDPWQLLATCKELTAAMRTPKPTEFKSCLPVHQDGTCNGLQHYAALGGDPLGAQQVNLVKSADGKPADVYSAIAAKVIALIEEDIAAEKPEALAMKGRVNRKTVKQTVMTNTYGVTFIGARAQVRNRLNEANADSAKLGLAPLTKAEIASCSMYITTCIFKSMGQMFDGARQIQTWLMATAALIAKTVPDSFISDADYELASDLDELGLLPSPFDIAGREAASAEEELTGTFGATVRPAVEKPEPTIPGTAGGTAADKVLEEAIASQAEETSAAEKKTEKISPRSIRGPPAERLPDRMASVIWTTPVGLPVVQPYREYKSKEVSDEFEAFEKSDGG</sequence>
<evidence type="ECO:0000256" key="1">
    <source>
        <dbReference type="ARBA" id="ARBA00009493"/>
    </source>
</evidence>
<dbReference type="AlphaFoldDB" id="A0A4P9VX89"/>
<dbReference type="Pfam" id="PF00940">
    <property type="entry name" value="RNA_pol"/>
    <property type="match status" value="1"/>
</dbReference>
<dbReference type="Gene3D" id="1.10.287.280">
    <property type="match status" value="1"/>
</dbReference>
<gene>
    <name evidence="12" type="ORF">BDK51DRAFT_52017</name>
</gene>
<evidence type="ECO:0000256" key="5">
    <source>
        <dbReference type="ARBA" id="ARBA00022695"/>
    </source>
</evidence>
<keyword evidence="13" id="KW-1185">Reference proteome</keyword>
<dbReference type="InterPro" id="IPR043502">
    <property type="entry name" value="DNA/RNA_pol_sf"/>
</dbReference>
<protein>
    <recommendedName>
        <fullName evidence="2 9">DNA-directed RNA polymerase</fullName>
        <ecNumber evidence="2 9">2.7.7.6</ecNumber>
    </recommendedName>
</protein>
<keyword evidence="5 9" id="KW-0548">Nucleotidyltransferase</keyword>
<keyword evidence="7 9" id="KW-0804">Transcription</keyword>
<dbReference type="SUPFAM" id="SSF56672">
    <property type="entry name" value="DNA/RNA polymerases"/>
    <property type="match status" value="1"/>
</dbReference>
<comment type="similarity">
    <text evidence="1 9">Belongs to the phage and mitochondrial RNA polymerase family.</text>
</comment>
<keyword evidence="3 9" id="KW-0240">DNA-directed RNA polymerase</keyword>
<dbReference type="GO" id="GO:0003899">
    <property type="term" value="F:DNA-directed RNA polymerase activity"/>
    <property type="evidence" value="ECO:0007669"/>
    <property type="project" value="UniProtKB-EC"/>
</dbReference>
<dbReference type="OrthoDB" id="276422at2759"/>
<dbReference type="FunFam" id="1.10.287.280:FF:000001">
    <property type="entry name" value="DNA-directed RNA polymerase"/>
    <property type="match status" value="1"/>
</dbReference>
<dbReference type="Gene3D" id="1.10.150.20">
    <property type="entry name" value="5' to 3' exonuclease, C-terminal subdomain"/>
    <property type="match status" value="1"/>
</dbReference>
<dbReference type="GO" id="GO:0001018">
    <property type="term" value="F:mitochondrial promoter sequence-specific DNA binding"/>
    <property type="evidence" value="ECO:0007669"/>
    <property type="project" value="TreeGrafter"/>
</dbReference>
<evidence type="ECO:0000256" key="8">
    <source>
        <dbReference type="ARBA" id="ARBA00048552"/>
    </source>
</evidence>
<reference evidence="13" key="1">
    <citation type="journal article" date="2018" name="Nat. Microbiol.">
        <title>Leveraging single-cell genomics to expand the fungal tree of life.</title>
        <authorList>
            <person name="Ahrendt S.R."/>
            <person name="Quandt C.A."/>
            <person name="Ciobanu D."/>
            <person name="Clum A."/>
            <person name="Salamov A."/>
            <person name="Andreopoulos B."/>
            <person name="Cheng J.F."/>
            <person name="Woyke T."/>
            <person name="Pelin A."/>
            <person name="Henrissat B."/>
            <person name="Reynolds N.K."/>
            <person name="Benny G.L."/>
            <person name="Smith M.E."/>
            <person name="James T.Y."/>
            <person name="Grigoriev I.V."/>
        </authorList>
    </citation>
    <scope>NUCLEOTIDE SEQUENCE [LARGE SCALE GENOMIC DNA]</scope>
</reference>
<evidence type="ECO:0000256" key="7">
    <source>
        <dbReference type="ARBA" id="ARBA00023163"/>
    </source>
</evidence>
<dbReference type="EC" id="2.7.7.6" evidence="2 9"/>
<organism evidence="12 13">
    <name type="scientific">Blyttiomyces helicus</name>
    <dbReference type="NCBI Taxonomy" id="388810"/>
    <lineage>
        <taxon>Eukaryota</taxon>
        <taxon>Fungi</taxon>
        <taxon>Fungi incertae sedis</taxon>
        <taxon>Chytridiomycota</taxon>
        <taxon>Chytridiomycota incertae sedis</taxon>
        <taxon>Chytridiomycetes</taxon>
        <taxon>Chytridiomycetes incertae sedis</taxon>
        <taxon>Blyttiomyces</taxon>
    </lineage>
</organism>
<dbReference type="InterPro" id="IPR002092">
    <property type="entry name" value="DNA-dir_Rpol_phage-type"/>
</dbReference>
<feature type="region of interest" description="Disordered" evidence="10">
    <location>
        <begin position="394"/>
        <end position="423"/>
    </location>
</feature>
<accession>A0A4P9VX89</accession>
<evidence type="ECO:0000256" key="9">
    <source>
        <dbReference type="RuleBase" id="RU003805"/>
    </source>
</evidence>
<name>A0A4P9VX89_9FUNG</name>
<evidence type="ECO:0000256" key="2">
    <source>
        <dbReference type="ARBA" id="ARBA00012418"/>
    </source>
</evidence>
<evidence type="ECO:0000313" key="12">
    <source>
        <dbReference type="EMBL" id="RKO83505.1"/>
    </source>
</evidence>
<keyword evidence="6" id="KW-0809">Transit peptide</keyword>
<dbReference type="EMBL" id="ML001163">
    <property type="protein sequence ID" value="RKO83505.1"/>
    <property type="molecule type" value="Genomic_DNA"/>
</dbReference>
<evidence type="ECO:0000256" key="10">
    <source>
        <dbReference type="SAM" id="MobiDB-lite"/>
    </source>
</evidence>